<dbReference type="SUPFAM" id="SSF46689">
    <property type="entry name" value="Homeodomain-like"/>
    <property type="match status" value="1"/>
</dbReference>
<dbReference type="InterPro" id="IPR000281">
    <property type="entry name" value="HTH_RpiR"/>
</dbReference>
<dbReference type="InterPro" id="IPR047640">
    <property type="entry name" value="RpiR-like"/>
</dbReference>
<dbReference type="PANTHER" id="PTHR30514:SF18">
    <property type="entry name" value="RPIR-FAMILY TRANSCRIPTIONAL REGULATOR"/>
    <property type="match status" value="1"/>
</dbReference>
<dbReference type="GO" id="GO:0003700">
    <property type="term" value="F:DNA-binding transcription factor activity"/>
    <property type="evidence" value="ECO:0007669"/>
    <property type="project" value="InterPro"/>
</dbReference>
<dbReference type="GO" id="GO:0003677">
    <property type="term" value="F:DNA binding"/>
    <property type="evidence" value="ECO:0007669"/>
    <property type="project" value="InterPro"/>
</dbReference>
<dbReference type="EMBL" id="CP032694">
    <property type="protein sequence ID" value="AYG57543.1"/>
    <property type="molecule type" value="Genomic_DNA"/>
</dbReference>
<evidence type="ECO:0000259" key="2">
    <source>
        <dbReference type="PROSITE" id="PS51071"/>
    </source>
</evidence>
<feature type="domain" description="HTH rpiR-type" evidence="2">
    <location>
        <begin position="26"/>
        <end position="102"/>
    </location>
</feature>
<dbReference type="OrthoDB" id="8284305at2"/>
<dbReference type="PROSITE" id="PS51071">
    <property type="entry name" value="HTH_RPIR"/>
    <property type="match status" value="1"/>
</dbReference>
<dbReference type="InterPro" id="IPR036388">
    <property type="entry name" value="WH-like_DNA-bd_sf"/>
</dbReference>
<sequence length="118" mass="13535">MPDAQNEPATKQRRQTTRANLPPSVEDIKTMIVKRQLQFPERLELVMRVLFHRPDIIAFGTVASVASFCDVSNTTVVRLAKCCGYRSYTEMRNAFRDHMKRQISKAAGVERFGPDVEY</sequence>
<dbReference type="GO" id="GO:0097367">
    <property type="term" value="F:carbohydrate derivative binding"/>
    <property type="evidence" value="ECO:0007669"/>
    <property type="project" value="InterPro"/>
</dbReference>
<protein>
    <submittedName>
        <fullName evidence="3">MurR/RpiR family transcriptional regulator</fullName>
    </submittedName>
</protein>
<gene>
    <name evidence="3" type="ORF">CCGE525_00945</name>
</gene>
<feature type="region of interest" description="Disordered" evidence="1">
    <location>
        <begin position="1"/>
        <end position="22"/>
    </location>
</feature>
<dbReference type="PANTHER" id="PTHR30514">
    <property type="entry name" value="GLUCOKINASE"/>
    <property type="match status" value="1"/>
</dbReference>
<name>A0A387FGQ8_9HYPH</name>
<proteinExistence type="predicted"/>
<dbReference type="AlphaFoldDB" id="A0A387FGQ8"/>
<dbReference type="Proteomes" id="UP000282195">
    <property type="component" value="Chromosome"/>
</dbReference>
<evidence type="ECO:0000313" key="4">
    <source>
        <dbReference type="Proteomes" id="UP000282195"/>
    </source>
</evidence>
<keyword evidence="4" id="KW-1185">Reference proteome</keyword>
<dbReference type="InterPro" id="IPR009057">
    <property type="entry name" value="Homeodomain-like_sf"/>
</dbReference>
<evidence type="ECO:0000256" key="1">
    <source>
        <dbReference type="SAM" id="MobiDB-lite"/>
    </source>
</evidence>
<accession>A0A387FGQ8</accession>
<dbReference type="KEGG" id="rjg:CCGE525_00945"/>
<dbReference type="Gene3D" id="1.10.10.10">
    <property type="entry name" value="Winged helix-like DNA-binding domain superfamily/Winged helix DNA-binding domain"/>
    <property type="match status" value="1"/>
</dbReference>
<organism evidence="3 4">
    <name type="scientific">Rhizobium jaguaris</name>
    <dbReference type="NCBI Taxonomy" id="1312183"/>
    <lineage>
        <taxon>Bacteria</taxon>
        <taxon>Pseudomonadati</taxon>
        <taxon>Pseudomonadota</taxon>
        <taxon>Alphaproteobacteria</taxon>
        <taxon>Hyphomicrobiales</taxon>
        <taxon>Rhizobiaceae</taxon>
        <taxon>Rhizobium/Agrobacterium group</taxon>
        <taxon>Rhizobium</taxon>
    </lineage>
</organism>
<reference evidence="3 4" key="1">
    <citation type="submission" date="2018-10" db="EMBL/GenBank/DDBJ databases">
        <title>Rhizobium etli, R. leguminosarum and a new Rhizobium genospecies from Phaseolus dumosus.</title>
        <authorList>
            <person name="Ramirez-Puebla S.T."/>
            <person name="Rogel-Hernandez M.A."/>
            <person name="Guerrero G."/>
            <person name="Ormeno-Orrillo E."/>
            <person name="Martinez-Romero J.C."/>
            <person name="Negrete-Yankelevich S."/>
            <person name="Martinez-Romero E."/>
        </authorList>
    </citation>
    <scope>NUCLEOTIDE SEQUENCE [LARGE SCALE GENOMIC DNA]</scope>
    <source>
        <strain evidence="3 4">CCGE525</strain>
    </source>
</reference>
<evidence type="ECO:0000313" key="3">
    <source>
        <dbReference type="EMBL" id="AYG57543.1"/>
    </source>
</evidence>